<sequence>RYCYFASVKMPKLAIVLFILALCHHQSMSKNDNEMRLETPEEVALIKSEKRLYDLAYALYITSDEYLTGLEESLCPQYQCEDLAPHARQHRSLLVATALRSFHILLNVIKYHDVERTDSPLGDHTREWIFDRLDGVYQFINNHLGEQLYEAVEGDVNSLPLGIVIDDDGIGYEAPWPADSILGSWAKAVDALKQKLKASIHEDFQALMSEPQLEILYQHCGVPEVLHKRVTSNVSIKFLILCATFHKVMQNWYRNVYELMNADKDQPRYSSKDIEILHQEAMLKALDGISRHARMLRHIEVTIESRGDAESASRNMNDPAFTRITDQMIEDSSLQPKPVVNIAELGTRMEEPNREVVYRNNYDMGEFDFLANRRFPGYVDYRSDGGNDALSDGGWDSLNGQASDDYAGSVGGSDDEELDRLREQFLINSRLSEWQTFDVVNSETINYGSSAAPSQFCSGASSSENVAGPSVASGDRTSVAALPPAIRGKDKGKSIAF</sequence>
<name>A0A507CKW4_9FUNG</name>
<accession>A0A507CKW4</accession>
<dbReference type="VEuPathDB" id="FungiDB:SeMB42_g06457"/>
<feature type="non-terminal residue" evidence="3">
    <location>
        <position position="1"/>
    </location>
</feature>
<evidence type="ECO:0000313" key="4">
    <source>
        <dbReference type="Proteomes" id="UP000317494"/>
    </source>
</evidence>
<comment type="caution">
    <text evidence="3">The sequence shown here is derived from an EMBL/GenBank/DDBJ whole genome shotgun (WGS) entry which is preliminary data.</text>
</comment>
<feature type="compositionally biased region" description="Basic and acidic residues" evidence="1">
    <location>
        <begin position="487"/>
        <end position="497"/>
    </location>
</feature>
<reference evidence="3 4" key="1">
    <citation type="journal article" date="2019" name="Sci. Rep.">
        <title>Comparative genomics of chytrid fungi reveal insights into the obligate biotrophic and pathogenic lifestyle of Synchytrium endobioticum.</title>
        <authorList>
            <person name="van de Vossenberg B.T.L.H."/>
            <person name="Warris S."/>
            <person name="Nguyen H.D.T."/>
            <person name="van Gent-Pelzer M.P.E."/>
            <person name="Joly D.L."/>
            <person name="van de Geest H.C."/>
            <person name="Bonants P.J.M."/>
            <person name="Smith D.S."/>
            <person name="Levesque C.A."/>
            <person name="van der Lee T.A.J."/>
        </authorList>
    </citation>
    <scope>NUCLEOTIDE SEQUENCE [LARGE SCALE GENOMIC DNA]</scope>
    <source>
        <strain evidence="3 4">MB42</strain>
    </source>
</reference>
<dbReference type="EMBL" id="QEAN01000366">
    <property type="protein sequence ID" value="TPX39106.1"/>
    <property type="molecule type" value="Genomic_DNA"/>
</dbReference>
<proteinExistence type="predicted"/>
<dbReference type="AlphaFoldDB" id="A0A507CKW4"/>
<keyword evidence="4" id="KW-1185">Reference proteome</keyword>
<organism evidence="3 4">
    <name type="scientific">Synchytrium endobioticum</name>
    <dbReference type="NCBI Taxonomy" id="286115"/>
    <lineage>
        <taxon>Eukaryota</taxon>
        <taxon>Fungi</taxon>
        <taxon>Fungi incertae sedis</taxon>
        <taxon>Chytridiomycota</taxon>
        <taxon>Chytridiomycota incertae sedis</taxon>
        <taxon>Chytridiomycetes</taxon>
        <taxon>Synchytriales</taxon>
        <taxon>Synchytriaceae</taxon>
        <taxon>Synchytrium</taxon>
    </lineage>
</organism>
<keyword evidence="2" id="KW-0732">Signal</keyword>
<feature type="region of interest" description="Disordered" evidence="1">
    <location>
        <begin position="458"/>
        <end position="497"/>
    </location>
</feature>
<feature type="signal peptide" evidence="2">
    <location>
        <begin position="1"/>
        <end position="29"/>
    </location>
</feature>
<gene>
    <name evidence="3" type="ORF">SeMB42_g06457</name>
</gene>
<dbReference type="Proteomes" id="UP000317494">
    <property type="component" value="Unassembled WGS sequence"/>
</dbReference>
<evidence type="ECO:0000256" key="1">
    <source>
        <dbReference type="SAM" id="MobiDB-lite"/>
    </source>
</evidence>
<feature type="chain" id="PRO_5021220786" evidence="2">
    <location>
        <begin position="30"/>
        <end position="497"/>
    </location>
</feature>
<evidence type="ECO:0000313" key="3">
    <source>
        <dbReference type="EMBL" id="TPX39106.1"/>
    </source>
</evidence>
<evidence type="ECO:0000256" key="2">
    <source>
        <dbReference type="SAM" id="SignalP"/>
    </source>
</evidence>
<protein>
    <submittedName>
        <fullName evidence="3">Uncharacterized protein</fullName>
    </submittedName>
</protein>